<protein>
    <submittedName>
        <fullName evidence="2">Uncharacterized protein</fullName>
    </submittedName>
</protein>
<accession>A0ABQ3QRW3</accession>
<organism evidence="2 3">
    <name type="scientific">Streptomyces violascens</name>
    <dbReference type="NCBI Taxonomy" id="67381"/>
    <lineage>
        <taxon>Bacteria</taxon>
        <taxon>Bacillati</taxon>
        <taxon>Actinomycetota</taxon>
        <taxon>Actinomycetes</taxon>
        <taxon>Kitasatosporales</taxon>
        <taxon>Streptomycetaceae</taxon>
        <taxon>Streptomyces</taxon>
    </lineage>
</organism>
<dbReference type="EMBL" id="BNDY01000017">
    <property type="protein sequence ID" value="GHI39990.1"/>
    <property type="molecule type" value="Genomic_DNA"/>
</dbReference>
<comment type="caution">
    <text evidence="2">The sequence shown here is derived from an EMBL/GenBank/DDBJ whole genome shotgun (WGS) entry which is preliminary data.</text>
</comment>
<name>A0ABQ3QRW3_9ACTN</name>
<dbReference type="Proteomes" id="UP001050808">
    <property type="component" value="Unassembled WGS sequence"/>
</dbReference>
<evidence type="ECO:0000256" key="1">
    <source>
        <dbReference type="SAM" id="MobiDB-lite"/>
    </source>
</evidence>
<reference evidence="2" key="1">
    <citation type="submission" date="2024-05" db="EMBL/GenBank/DDBJ databases">
        <title>Whole genome shotgun sequence of Streptomyces violascens NBRC 12920.</title>
        <authorList>
            <person name="Komaki H."/>
            <person name="Tamura T."/>
        </authorList>
    </citation>
    <scope>NUCLEOTIDE SEQUENCE</scope>
    <source>
        <strain evidence="2">NBRC 12920</strain>
    </source>
</reference>
<proteinExistence type="predicted"/>
<evidence type="ECO:0000313" key="2">
    <source>
        <dbReference type="EMBL" id="GHI39990.1"/>
    </source>
</evidence>
<feature type="region of interest" description="Disordered" evidence="1">
    <location>
        <begin position="290"/>
        <end position="315"/>
    </location>
</feature>
<evidence type="ECO:0000313" key="3">
    <source>
        <dbReference type="Proteomes" id="UP001050808"/>
    </source>
</evidence>
<gene>
    <name evidence="2" type="ORF">Sviol_43980</name>
</gene>
<sequence length="700" mass="74305">MWEVNTTGPTLRNTVTDPDGDKSNLTFEVWTTDAAGKPKSRVKLTDDNQYGVLVSDFVASGKAAQVTVPAGRLTNGVTYAFHTSAYDGKLYETDWSPWTTFKVSVPAPAKPAKPTSLANNGKPGEFTVALPSGHTAKWVEWQLDAAAWKRVDAAGKTSVTIDTGLRAAAPTAPAAPAANNHTLNVRTANDDGASDAVSVAFTGNGTGNGDGDHAVDLTLPDPVSTAPNPDQTKQVVTGKITRPLGAPASSSPRFAAPAAKEQCGPVDKDGGQACFGAPVKFEDLPAEVQAKAKEQAKAKQQRPQAPAAGSPGMTDWCATNTSGAFATRTVECETKQLPVVYRVDGEPIATAYFTMTREISLDNSGKSFIHRLNIHPILIAPTFRAIEMVMANRTCVGSTAAQCKDPGKAELSDWDGKAIWQSPTDTHDANLTTTYTWDNSTSGAEYDLRTDFMIKGILIAGNTPGPTLMTDFRWAMSDPSDLEEIRCDTKGTGATVSGCVFKNVAPSYTFNAAKFPQAAAHAWLLQEKLPNTMGVKTRDTPLYYLPGGKRADGKNNRDVICDVASWASTYGDASAMDGAGDKPNCDEFAFNATYNSGGMPKAEGGLNEVSSGSQCVQTFTKKASDGAVHLYNIDGQAPTWREVCGRSAISGKHNSGSMGGFSGFAKNMRLMDKDPYWLETGMSGQCTTDAKSFKCSLRAN</sequence>
<keyword evidence="3" id="KW-1185">Reference proteome</keyword>